<evidence type="ECO:0000313" key="1">
    <source>
        <dbReference type="EMBL" id="TRM55711.1"/>
    </source>
</evidence>
<gene>
    <name evidence="1" type="ORF">BD626DRAFT_280502</name>
</gene>
<proteinExistence type="predicted"/>
<dbReference type="Proteomes" id="UP000320762">
    <property type="component" value="Unassembled WGS sequence"/>
</dbReference>
<organism evidence="1 2">
    <name type="scientific">Schizophyllum amplum</name>
    <dbReference type="NCBI Taxonomy" id="97359"/>
    <lineage>
        <taxon>Eukaryota</taxon>
        <taxon>Fungi</taxon>
        <taxon>Dikarya</taxon>
        <taxon>Basidiomycota</taxon>
        <taxon>Agaricomycotina</taxon>
        <taxon>Agaricomycetes</taxon>
        <taxon>Agaricomycetidae</taxon>
        <taxon>Agaricales</taxon>
        <taxon>Schizophyllaceae</taxon>
        <taxon>Schizophyllum</taxon>
    </lineage>
</organism>
<reference evidence="1 2" key="1">
    <citation type="journal article" date="2019" name="New Phytol.">
        <title>Comparative genomics reveals unique wood-decay strategies and fruiting body development in the Schizophyllaceae.</title>
        <authorList>
            <person name="Almasi E."/>
            <person name="Sahu N."/>
            <person name="Krizsan K."/>
            <person name="Balint B."/>
            <person name="Kovacs G.M."/>
            <person name="Kiss B."/>
            <person name="Cseklye J."/>
            <person name="Drula E."/>
            <person name="Henrissat B."/>
            <person name="Nagy I."/>
            <person name="Chovatia M."/>
            <person name="Adam C."/>
            <person name="LaButti K."/>
            <person name="Lipzen A."/>
            <person name="Riley R."/>
            <person name="Grigoriev I.V."/>
            <person name="Nagy L.G."/>
        </authorList>
    </citation>
    <scope>NUCLEOTIDE SEQUENCE [LARGE SCALE GENOMIC DNA]</scope>
    <source>
        <strain evidence="1 2">NL-1724</strain>
    </source>
</reference>
<sequence>MGYAVYRDHAYAKLRAPVYKKCRLDLNPSDTRWKFVNRLRGLLRTSLAYCLMPASRTRRRLRTTRTLPERGHVTHMFPCNSSPSPSAPINRTTSYESLVVFASSSPSLQAPRLSHHHHPLGLQRHCFVFTTTLMLYESQSQTWAEPGRGGRNLAQARRPTMGVCRTMRSS</sequence>
<evidence type="ECO:0000313" key="2">
    <source>
        <dbReference type="Proteomes" id="UP000320762"/>
    </source>
</evidence>
<keyword evidence="2" id="KW-1185">Reference proteome</keyword>
<dbReference type="EMBL" id="VDMD01000099">
    <property type="protein sequence ID" value="TRM55711.1"/>
    <property type="molecule type" value="Genomic_DNA"/>
</dbReference>
<name>A0A550BT72_9AGAR</name>
<accession>A0A550BT72</accession>
<protein>
    <submittedName>
        <fullName evidence="1">Uncharacterized protein</fullName>
    </submittedName>
</protein>
<dbReference type="AlphaFoldDB" id="A0A550BT72"/>
<comment type="caution">
    <text evidence="1">The sequence shown here is derived from an EMBL/GenBank/DDBJ whole genome shotgun (WGS) entry which is preliminary data.</text>
</comment>